<dbReference type="PANTHER" id="PTHR21451:SF0">
    <property type="entry name" value="HISTONE-LYSINE N-METHYLTRANSFERASE, H3 LYSINE-79 SPECIFIC"/>
    <property type="match status" value="1"/>
</dbReference>
<dbReference type="EC" id="2.1.1.360" evidence="2 11"/>
<dbReference type="GO" id="GO:0005634">
    <property type="term" value="C:nucleus"/>
    <property type="evidence" value="ECO:0007669"/>
    <property type="project" value="UniProtKB-SubCell"/>
</dbReference>
<protein>
    <recommendedName>
        <fullName evidence="3 11">Histone-lysine N-methyltransferase, H3 lysine-79 specific</fullName>
        <ecNumber evidence="2 11">2.1.1.360</ecNumber>
    </recommendedName>
    <alternativeName>
        <fullName evidence="9 11">Histone H3-K79 methyltransferase</fullName>
    </alternativeName>
</protein>
<dbReference type="SUPFAM" id="SSF53335">
    <property type="entry name" value="S-adenosyl-L-methionine-dependent methyltransferases"/>
    <property type="match status" value="1"/>
</dbReference>
<keyword evidence="15" id="KW-1185">Reference proteome</keyword>
<evidence type="ECO:0000256" key="1">
    <source>
        <dbReference type="ARBA" id="ARBA00004123"/>
    </source>
</evidence>
<keyword evidence="8 11" id="KW-0539">Nucleus</keyword>
<dbReference type="GO" id="GO:0000077">
    <property type="term" value="P:DNA damage checkpoint signaling"/>
    <property type="evidence" value="ECO:0007669"/>
    <property type="project" value="TreeGrafter"/>
</dbReference>
<reference evidence="14 15" key="1">
    <citation type="submission" date="2016-03" db="EMBL/GenBank/DDBJ databases">
        <title>Comparative genomics of the ectomycorrhizal sister species Rhizopogon vinicolor and Rhizopogon vesiculosus (Basidiomycota: Boletales) reveals a divergence of the mating type B locus.</title>
        <authorList>
            <person name="Mujic A.B."/>
            <person name="Kuo A."/>
            <person name="Tritt A."/>
            <person name="Lipzen A."/>
            <person name="Chen C."/>
            <person name="Johnson J."/>
            <person name="Sharma A."/>
            <person name="Barry K."/>
            <person name="Grigoriev I.V."/>
            <person name="Spatafora J.W."/>
        </authorList>
    </citation>
    <scope>NUCLEOTIDE SEQUENCE [LARGE SCALE GENOMIC DNA]</scope>
    <source>
        <strain evidence="14 15">AM-OR11-056</strain>
    </source>
</reference>
<comment type="activity regulation">
    <text evidence="11">Ubiquitination of histone H2B to form H2BK123ub1 is required for efficient DOT1 methyltransferase activity on histone H3.</text>
</comment>
<dbReference type="GO" id="GO:0006281">
    <property type="term" value="P:DNA repair"/>
    <property type="evidence" value="ECO:0007669"/>
    <property type="project" value="TreeGrafter"/>
</dbReference>
<sequence length="570" mass="64097">MVPEICVTTRHAWRIQMKREQETTSSQAHLSPPTPVSAETSPETDEPDHHVQIAGPSKRPRILSTAPEPTLRPPKPKKRANACRSRASSSRAQSRQRSETLDIEPIYRNSRSRSTSVLPPAPRHRQLWITEDGSPGENFVSAASVIKTLSRSYKTYFKNLDDPSDTSFEAESYPATELEYPNAHACETYYLLAPKDPDHYNPIMCLEQSLYTIFECYLTPAQQALFGTLPTDFLQDVDITPPSSPLTQDSDESSPLKLPSYDPRGTNYLRLLQRSVRRRDGPLFLSTMQTVNQLLRTLKYPPLPSDVFAPAPPNVLIEAIKSWPQSTIPDKVLMRIIDETYQRSVGPHALKLNRYEAFSSEVYGELMPSFTSDIIAATGLHKDSLFMDLGCGVGNVLVQASLETCCKSYGIEVMPTPAEVGREQLRQMKKRCRMWGLSMGEVELEEGDMLTSRRVTELLPQADVVLVNNKVFQQPLNEALRPRFLDLKEGAIVVSLKPFVSSLNARVTERNVDDISAIFDVVERPYRSGSVSWGSGGGSYYLHKVDREGYASIKQRFENLRARSARASRR</sequence>
<evidence type="ECO:0000256" key="8">
    <source>
        <dbReference type="ARBA" id="ARBA00023242"/>
    </source>
</evidence>
<evidence type="ECO:0000313" key="15">
    <source>
        <dbReference type="Proteomes" id="UP000183567"/>
    </source>
</evidence>
<evidence type="ECO:0000256" key="7">
    <source>
        <dbReference type="ARBA" id="ARBA00022853"/>
    </source>
</evidence>
<comment type="subcellular location">
    <subcellularLocation>
        <location evidence="1 11">Nucleus</location>
    </subcellularLocation>
</comment>
<evidence type="ECO:0000256" key="12">
    <source>
        <dbReference type="SAM" id="MobiDB-lite"/>
    </source>
</evidence>
<dbReference type="OrthoDB" id="443402at2759"/>
<feature type="region of interest" description="Disordered" evidence="12">
    <location>
        <begin position="237"/>
        <end position="260"/>
    </location>
</feature>
<evidence type="ECO:0000256" key="4">
    <source>
        <dbReference type="ARBA" id="ARBA00022603"/>
    </source>
</evidence>
<gene>
    <name evidence="14" type="ORF">AZE42_07840</name>
</gene>
<evidence type="ECO:0000256" key="9">
    <source>
        <dbReference type="ARBA" id="ARBA00029821"/>
    </source>
</evidence>
<keyword evidence="7 11" id="KW-0156">Chromatin regulator</keyword>
<feature type="domain" description="DOT1" evidence="13">
    <location>
        <begin position="214"/>
        <end position="558"/>
    </location>
</feature>
<organism evidence="14 15">
    <name type="scientific">Rhizopogon vesiculosus</name>
    <dbReference type="NCBI Taxonomy" id="180088"/>
    <lineage>
        <taxon>Eukaryota</taxon>
        <taxon>Fungi</taxon>
        <taxon>Dikarya</taxon>
        <taxon>Basidiomycota</taxon>
        <taxon>Agaricomycotina</taxon>
        <taxon>Agaricomycetes</taxon>
        <taxon>Agaricomycetidae</taxon>
        <taxon>Boletales</taxon>
        <taxon>Suillineae</taxon>
        <taxon>Rhizopogonaceae</taxon>
        <taxon>Rhizopogon</taxon>
    </lineage>
</organism>
<dbReference type="STRING" id="180088.A0A1J8Q6F1"/>
<dbReference type="CDD" id="cd02440">
    <property type="entry name" value="AdoMet_MTases"/>
    <property type="match status" value="1"/>
</dbReference>
<dbReference type="Gene3D" id="3.40.50.150">
    <property type="entry name" value="Vaccinia Virus protein VP39"/>
    <property type="match status" value="1"/>
</dbReference>
<feature type="compositionally biased region" description="Low complexity" evidence="12">
    <location>
        <begin position="82"/>
        <end position="95"/>
    </location>
</feature>
<dbReference type="AlphaFoldDB" id="A0A1J8Q6F1"/>
<evidence type="ECO:0000256" key="10">
    <source>
        <dbReference type="ARBA" id="ARBA00047770"/>
    </source>
</evidence>
<comment type="similarity">
    <text evidence="11">Belongs to the class I-like SAM-binding methyltransferase superfamily. DOT1 family.</text>
</comment>
<evidence type="ECO:0000256" key="5">
    <source>
        <dbReference type="ARBA" id="ARBA00022679"/>
    </source>
</evidence>
<dbReference type="PROSITE" id="PS51569">
    <property type="entry name" value="DOT1"/>
    <property type="match status" value="1"/>
</dbReference>
<keyword evidence="4 11" id="KW-0489">Methyltransferase</keyword>
<comment type="catalytic activity">
    <reaction evidence="10 11">
        <text>L-lysyl(79)-[histone H3] + 3 S-adenosyl-L-methionine = N(6),N(6),N(6)-trimethyl-L-lysyl(79)-[histone H3] + 3 S-adenosyl-L-homocysteine + 3 H(+)</text>
        <dbReference type="Rhea" id="RHEA:60328"/>
        <dbReference type="Rhea" id="RHEA-COMP:15549"/>
        <dbReference type="Rhea" id="RHEA-COMP:15552"/>
        <dbReference type="ChEBI" id="CHEBI:15378"/>
        <dbReference type="ChEBI" id="CHEBI:29969"/>
        <dbReference type="ChEBI" id="CHEBI:57856"/>
        <dbReference type="ChEBI" id="CHEBI:59789"/>
        <dbReference type="ChEBI" id="CHEBI:61961"/>
        <dbReference type="EC" id="2.1.1.360"/>
    </reaction>
</comment>
<accession>A0A1J8Q6F1</accession>
<dbReference type="GO" id="GO:0032259">
    <property type="term" value="P:methylation"/>
    <property type="evidence" value="ECO:0007669"/>
    <property type="project" value="UniProtKB-KW"/>
</dbReference>
<dbReference type="InterPro" id="IPR029063">
    <property type="entry name" value="SAM-dependent_MTases_sf"/>
</dbReference>
<comment type="function">
    <text evidence="11">Histone methyltransferase that specifically trimethylates histone H3 to form H3K79me3. This methylation is required for telomere silencing and for the pachytene checkpoint during the meiotic cell cycle by allowing the recruitment of RAD9 to double strand breaks. Nucleosomes are preferred as substrate compared to free histone.</text>
</comment>
<dbReference type="Proteomes" id="UP000183567">
    <property type="component" value="Unassembled WGS sequence"/>
</dbReference>
<evidence type="ECO:0000256" key="2">
    <source>
        <dbReference type="ARBA" id="ARBA00012190"/>
    </source>
</evidence>
<keyword evidence="6 11" id="KW-0949">S-adenosyl-L-methionine</keyword>
<dbReference type="EMBL" id="LVVM01006137">
    <property type="protein sequence ID" value="OJA08896.1"/>
    <property type="molecule type" value="Genomic_DNA"/>
</dbReference>
<comment type="caution">
    <text evidence="14">The sequence shown here is derived from an EMBL/GenBank/DDBJ whole genome shotgun (WGS) entry which is preliminary data.</text>
</comment>
<name>A0A1J8Q6F1_9AGAM</name>
<proteinExistence type="inferred from homology"/>
<evidence type="ECO:0000256" key="11">
    <source>
        <dbReference type="RuleBase" id="RU271113"/>
    </source>
</evidence>
<evidence type="ECO:0000259" key="13">
    <source>
        <dbReference type="PROSITE" id="PS51569"/>
    </source>
</evidence>
<evidence type="ECO:0000256" key="6">
    <source>
        <dbReference type="ARBA" id="ARBA00022691"/>
    </source>
</evidence>
<dbReference type="InterPro" id="IPR025789">
    <property type="entry name" value="DOT1_dom"/>
</dbReference>
<keyword evidence="5 11" id="KW-0808">Transferase</keyword>
<dbReference type="Pfam" id="PF08123">
    <property type="entry name" value="DOT1"/>
    <property type="match status" value="1"/>
</dbReference>
<evidence type="ECO:0000313" key="14">
    <source>
        <dbReference type="EMBL" id="OJA08896.1"/>
    </source>
</evidence>
<feature type="region of interest" description="Disordered" evidence="12">
    <location>
        <begin position="18"/>
        <end position="102"/>
    </location>
</feature>
<dbReference type="GO" id="GO:0140956">
    <property type="term" value="F:histone H3K79 trimethyltransferase activity"/>
    <property type="evidence" value="ECO:0007669"/>
    <property type="project" value="UniProtKB-EC"/>
</dbReference>
<dbReference type="FunFam" id="3.40.50.150:FF:000033">
    <property type="entry name" value="Histone-lysine N-methyltransferase, H3 lysine-79 specific"/>
    <property type="match status" value="1"/>
</dbReference>
<evidence type="ECO:0000256" key="3">
    <source>
        <dbReference type="ARBA" id="ARBA00020987"/>
    </source>
</evidence>
<comment type="miscellaneous">
    <text evidence="11">In contrast to other lysine histone methyltransferases, it does not contain a SET domain, suggesting the existence of another mechanism for methylation of lysine residues of histones.</text>
</comment>
<dbReference type="InterPro" id="IPR030445">
    <property type="entry name" value="H3-K79_meTrfase"/>
</dbReference>
<dbReference type="PANTHER" id="PTHR21451">
    <property type="entry name" value="HISTONE H3 METHYLTRANSFERASE"/>
    <property type="match status" value="1"/>
</dbReference>